<gene>
    <name evidence="2" type="ORF">SAMN05444143_10491</name>
</gene>
<accession>A0A1I4V255</accession>
<dbReference type="eggNOG" id="COG1451">
    <property type="taxonomic scope" value="Bacteria"/>
</dbReference>
<dbReference type="RefSeq" id="WP_024979923.1">
    <property type="nucleotide sequence ID" value="NZ_CBCRUM010000003.1"/>
</dbReference>
<name>A0A1I4V255_9FLAO</name>
<dbReference type="CDD" id="cd07344">
    <property type="entry name" value="M48_yhfN_like"/>
    <property type="match status" value="1"/>
</dbReference>
<protein>
    <recommendedName>
        <fullName evidence="1">YgjP-like metallopeptidase domain-containing protein</fullName>
    </recommendedName>
</protein>
<evidence type="ECO:0000259" key="1">
    <source>
        <dbReference type="Pfam" id="PF01863"/>
    </source>
</evidence>
<sequence length="231" mass="27381">MSKEQFVYGNNTIEFELNHSNRKTLGVKIMPDTSVHVTAPLDLSLVKIKENLTKKARWIIKQKTHFLNFDATEISYQIKSGYSLHYLGRQYKVIVQIGTKNEVTYNGNQFLVKVENKVKAQIVFDKWLKERAMAKITEIAKPIIKRFGDTFFTPKEIFFQDMPKRWGSCTIKDKLIFNPKLIHTPKRCIEYVVMHELCHMIYKHHNDDFFKLLTQMMPDWEKRKSKLDSYL</sequence>
<dbReference type="Pfam" id="PF01863">
    <property type="entry name" value="YgjP-like"/>
    <property type="match status" value="1"/>
</dbReference>
<dbReference type="Proteomes" id="UP000182961">
    <property type="component" value="Unassembled WGS sequence"/>
</dbReference>
<dbReference type="Gene3D" id="3.30.2010.10">
    <property type="entry name" value="Metalloproteases ('zincins'), catalytic domain"/>
    <property type="match status" value="1"/>
</dbReference>
<dbReference type="AlphaFoldDB" id="A0A1I4V255"/>
<proteinExistence type="predicted"/>
<dbReference type="InterPro" id="IPR053136">
    <property type="entry name" value="UTP_pyrophosphatase-like"/>
</dbReference>
<reference evidence="3" key="1">
    <citation type="submission" date="2016-10" db="EMBL/GenBank/DDBJ databases">
        <authorList>
            <person name="Varghese N."/>
            <person name="Submissions S."/>
        </authorList>
    </citation>
    <scope>NUCLEOTIDE SEQUENCE [LARGE SCALE GENOMIC DNA]</scope>
    <source>
        <strain evidence="3">DSM 4002</strain>
    </source>
</reference>
<organism evidence="2 3">
    <name type="scientific">Flavobacterium succinicans</name>
    <dbReference type="NCBI Taxonomy" id="29536"/>
    <lineage>
        <taxon>Bacteria</taxon>
        <taxon>Pseudomonadati</taxon>
        <taxon>Bacteroidota</taxon>
        <taxon>Flavobacteriia</taxon>
        <taxon>Flavobacteriales</taxon>
        <taxon>Flavobacteriaceae</taxon>
        <taxon>Flavobacterium</taxon>
    </lineage>
</organism>
<feature type="domain" description="YgjP-like metallopeptidase" evidence="1">
    <location>
        <begin position="23"/>
        <end position="229"/>
    </location>
</feature>
<dbReference type="PANTHER" id="PTHR30399">
    <property type="entry name" value="UNCHARACTERIZED PROTEIN YGJP"/>
    <property type="match status" value="1"/>
</dbReference>
<dbReference type="PANTHER" id="PTHR30399:SF1">
    <property type="entry name" value="UTP PYROPHOSPHATASE"/>
    <property type="match status" value="1"/>
</dbReference>
<evidence type="ECO:0000313" key="2">
    <source>
        <dbReference type="EMBL" id="SFM95272.1"/>
    </source>
</evidence>
<keyword evidence="3" id="KW-1185">Reference proteome</keyword>
<dbReference type="EMBL" id="FOUT01000004">
    <property type="protein sequence ID" value="SFM95272.1"/>
    <property type="molecule type" value="Genomic_DNA"/>
</dbReference>
<dbReference type="InterPro" id="IPR002725">
    <property type="entry name" value="YgjP-like_metallopeptidase"/>
</dbReference>
<evidence type="ECO:0000313" key="3">
    <source>
        <dbReference type="Proteomes" id="UP000182961"/>
    </source>
</evidence>